<dbReference type="Gene3D" id="1.10.238.260">
    <property type="match status" value="1"/>
</dbReference>
<dbReference type="Pfam" id="PF00682">
    <property type="entry name" value="HMGL-like"/>
    <property type="match status" value="1"/>
</dbReference>
<dbReference type="PROSITE" id="PS00816">
    <property type="entry name" value="AIPM_HOMOCIT_SYNTH_2"/>
    <property type="match status" value="1"/>
</dbReference>
<dbReference type="PANTHER" id="PTHR10277">
    <property type="entry name" value="HOMOCITRATE SYNTHASE-RELATED"/>
    <property type="match status" value="1"/>
</dbReference>
<proteinExistence type="inferred from homology"/>
<name>A0A3A6PSC5_9EURY</name>
<accession>A0A3A6PSC5</accession>
<dbReference type="InterPro" id="IPR002034">
    <property type="entry name" value="AIPM/Hcit_synth_CS"/>
</dbReference>
<comment type="caution">
    <text evidence="12">The sequence shown here is derived from an EMBL/GenBank/DDBJ whole genome shotgun (WGS) entry which is preliminary data.</text>
</comment>
<dbReference type="PROSITE" id="PS00815">
    <property type="entry name" value="AIPM_HOMOCIT_SYNTH_1"/>
    <property type="match status" value="1"/>
</dbReference>
<feature type="domain" description="Pyruvate carboxyltransferase" evidence="11">
    <location>
        <begin position="21"/>
        <end position="271"/>
    </location>
</feature>
<evidence type="ECO:0000256" key="7">
    <source>
        <dbReference type="ARBA" id="ARBA00023304"/>
    </source>
</evidence>
<protein>
    <recommendedName>
        <fullName evidence="9">Probable 2-isopropylmalate synthase</fullName>
        <ecNumber evidence="3">2.3.3.13</ecNumber>
    </recommendedName>
    <alternativeName>
        <fullName evidence="8">Alpha-IPM synthase</fullName>
    </alternativeName>
</protein>
<dbReference type="InterPro" id="IPR000891">
    <property type="entry name" value="PYR_CT"/>
</dbReference>
<keyword evidence="6 10" id="KW-0808">Transferase</keyword>
<evidence type="ECO:0000256" key="2">
    <source>
        <dbReference type="ARBA" id="ARBA00004689"/>
    </source>
</evidence>
<comment type="similarity">
    <text evidence="10">Belongs to the alpha-IPM synthase/homocitrate synthase family.</text>
</comment>
<dbReference type="InterPro" id="IPR054691">
    <property type="entry name" value="LeuA/HCS_post-cat"/>
</dbReference>
<evidence type="ECO:0000259" key="11">
    <source>
        <dbReference type="PROSITE" id="PS50991"/>
    </source>
</evidence>
<dbReference type="FunFam" id="3.20.20.70:FF:000010">
    <property type="entry name" value="2-isopropylmalate synthase"/>
    <property type="match status" value="1"/>
</dbReference>
<dbReference type="InterPro" id="IPR050073">
    <property type="entry name" value="2-IPM_HCS-like"/>
</dbReference>
<dbReference type="PANTHER" id="PTHR10277:SF9">
    <property type="entry name" value="2-ISOPROPYLMALATE SYNTHASE 1, CHLOROPLASTIC-RELATED"/>
    <property type="match status" value="1"/>
</dbReference>
<keyword evidence="7" id="KW-0100">Branched-chain amino acid biosynthesis</keyword>
<sequence>MPRRIEFFEGTLTNTDEIESVRIFDTTLRDGEQSPRTSFDYNDKRAIAELLDEMGTHVIEAGFPVNSDPEFEAVSDIAAATDATTCGLARVVEKDVQAAIDAGVDMVHIFVSTSDVQLQDSMHASREEAVNRAVKSVEQVRDAGLEVMFSPMDATRTNESFLVEVVEAVSEAGVDWINIPDTCGVATPTRFAKLIRLVGEHTDARIDVHTHDDFGLATANAMSGFEAGAHQAQVSVNGIGERAGNAAFEEVVMSAESLYNVDTGIDTTRITELAKLVEEKSTIPIPVNKAVVGDNAFAHESGIHAAGVMENTDTFEPGVMTPEMVGASREFVLGKHTGTHSVRKRLEELNYEPSDSEVRAVTKLVKEFGAEKEQVTDSVIARFAEEVGVSEIDSEEVRV</sequence>
<dbReference type="OrthoDB" id="6555at2157"/>
<evidence type="ECO:0000256" key="3">
    <source>
        <dbReference type="ARBA" id="ARBA00012973"/>
    </source>
</evidence>
<dbReference type="PROSITE" id="PS50991">
    <property type="entry name" value="PYR_CT"/>
    <property type="match status" value="1"/>
</dbReference>
<evidence type="ECO:0000256" key="10">
    <source>
        <dbReference type="RuleBase" id="RU003523"/>
    </source>
</evidence>
<dbReference type="Proteomes" id="UP000276588">
    <property type="component" value="Unassembled WGS sequence"/>
</dbReference>
<reference evidence="12 13" key="1">
    <citation type="submission" date="2018-06" db="EMBL/GenBank/DDBJ databases">
        <title>Halonotius sp. F13-13 a new haloarchaeeon isolated from a solar saltern from Isla Cristina, Huelva, Spain.</title>
        <authorList>
            <person name="Duran-Viseras A."/>
            <person name="Sanchez-Porro C."/>
            <person name="Ventosa A."/>
        </authorList>
    </citation>
    <scope>NUCLEOTIDE SEQUENCE [LARGE SCALE GENOMIC DNA]</scope>
    <source>
        <strain evidence="12 13">F13-13</strain>
    </source>
</reference>
<dbReference type="Pfam" id="PF22617">
    <property type="entry name" value="HCS_D2"/>
    <property type="match status" value="1"/>
</dbReference>
<evidence type="ECO:0000256" key="5">
    <source>
        <dbReference type="ARBA" id="ARBA00022605"/>
    </source>
</evidence>
<keyword evidence="13" id="KW-1185">Reference proteome</keyword>
<dbReference type="GO" id="GO:0003852">
    <property type="term" value="F:2-isopropylmalate synthase activity"/>
    <property type="evidence" value="ECO:0007669"/>
    <property type="project" value="UniProtKB-EC"/>
</dbReference>
<evidence type="ECO:0000256" key="6">
    <source>
        <dbReference type="ARBA" id="ARBA00022679"/>
    </source>
</evidence>
<evidence type="ECO:0000313" key="12">
    <source>
        <dbReference type="EMBL" id="RJX44823.1"/>
    </source>
</evidence>
<evidence type="ECO:0000256" key="1">
    <source>
        <dbReference type="ARBA" id="ARBA00003715"/>
    </source>
</evidence>
<dbReference type="FunFam" id="1.10.238.260:FF:000001">
    <property type="entry name" value="2-isopropylmalate synthase"/>
    <property type="match status" value="1"/>
</dbReference>
<dbReference type="Gene3D" id="3.20.20.70">
    <property type="entry name" value="Aldolase class I"/>
    <property type="match status" value="1"/>
</dbReference>
<dbReference type="EMBL" id="QKNY01000003">
    <property type="protein sequence ID" value="RJX44823.1"/>
    <property type="molecule type" value="Genomic_DNA"/>
</dbReference>
<dbReference type="RefSeq" id="WP_120100634.1">
    <property type="nucleotide sequence ID" value="NZ_QKNY01000003.1"/>
</dbReference>
<dbReference type="CDD" id="cd07940">
    <property type="entry name" value="DRE_TIM_IPMS"/>
    <property type="match status" value="1"/>
</dbReference>
<dbReference type="EC" id="2.3.3.13" evidence="3"/>
<evidence type="ECO:0000256" key="4">
    <source>
        <dbReference type="ARBA" id="ARBA00022430"/>
    </source>
</evidence>
<dbReference type="SUPFAM" id="SSF51569">
    <property type="entry name" value="Aldolase"/>
    <property type="match status" value="1"/>
</dbReference>
<organism evidence="12 13">
    <name type="scientific">Halonotius aquaticus</name>
    <dbReference type="NCBI Taxonomy" id="2216978"/>
    <lineage>
        <taxon>Archaea</taxon>
        <taxon>Methanobacteriati</taxon>
        <taxon>Methanobacteriota</taxon>
        <taxon>Stenosarchaea group</taxon>
        <taxon>Halobacteria</taxon>
        <taxon>Halobacteriales</taxon>
        <taxon>Haloferacaceae</taxon>
        <taxon>Halonotius</taxon>
    </lineage>
</organism>
<evidence type="ECO:0000313" key="13">
    <source>
        <dbReference type="Proteomes" id="UP000276588"/>
    </source>
</evidence>
<keyword evidence="5" id="KW-0028">Amino-acid biosynthesis</keyword>
<evidence type="ECO:0000256" key="8">
    <source>
        <dbReference type="ARBA" id="ARBA00029993"/>
    </source>
</evidence>
<dbReference type="GO" id="GO:0009098">
    <property type="term" value="P:L-leucine biosynthetic process"/>
    <property type="evidence" value="ECO:0007669"/>
    <property type="project" value="UniProtKB-KW"/>
</dbReference>
<gene>
    <name evidence="12" type="ORF">DM826_01580</name>
</gene>
<evidence type="ECO:0000256" key="9">
    <source>
        <dbReference type="ARBA" id="ARBA00069691"/>
    </source>
</evidence>
<dbReference type="InterPro" id="IPR013785">
    <property type="entry name" value="Aldolase_TIM"/>
</dbReference>
<keyword evidence="4" id="KW-0432">Leucine biosynthesis</keyword>
<dbReference type="AlphaFoldDB" id="A0A3A6PSC5"/>
<comment type="pathway">
    <text evidence="2">Amino-acid biosynthesis; L-leucine biosynthesis; L-leucine from 3-methyl-2-oxobutanoate: step 1/4.</text>
</comment>
<comment type="function">
    <text evidence="1">Catalyzes the condensation of the acetyl group of acetyl-CoA with 3-methyl-2-oxobutanoate (2-oxoisovalerate) to form 3-carboxy-3-hydroxy-4-methylpentanoate (2-isopropylmalate).</text>
</comment>